<dbReference type="InParanoid" id="A0A194YH38"/>
<dbReference type="PANTHER" id="PTHR31625">
    <property type="match status" value="1"/>
</dbReference>
<dbReference type="AlphaFoldDB" id="A0A194YH38"/>
<evidence type="ECO:0000256" key="2">
    <source>
        <dbReference type="ARBA" id="ARBA00023315"/>
    </source>
</evidence>
<dbReference type="GO" id="GO:0016747">
    <property type="term" value="F:acyltransferase activity, transferring groups other than amino-acyl groups"/>
    <property type="evidence" value="ECO:0007669"/>
    <property type="project" value="UniProtKB-ARBA"/>
</dbReference>
<dbReference type="eggNOG" id="KOG0800">
    <property type="taxonomic scope" value="Eukaryota"/>
</dbReference>
<sequence length="453" mass="48754">MGSRVRVLNATHVRSPETSNPLPNNDDDHAIKLSLLDTMFLPYQPMRRLFFYEGDDLPPFPALLRTLQSSLAATLAVFTPLAGHLAVSSPSEDVVIDCSPSAVSQGVRFVEAEYAGTTDDMRRLASDAEAYAQLVPTLVVTALPVPALAVQVTRPADTDDGGGIGAVVAGVSMCHGVGDGQALWEFIRAWAAAARGGSPALPGFLPPVFDRAVINRHPKAEAVSRTFLRIFAPALPMMNAFPKPDTTLQGRRTYLLSARQIRSLKQRISPQSNGNLADGDGVPPSTVPKPPTTYAAVASLVWTGADDDAYLLFTADCRARLRPPMPAAFLGNCVKLCYARATMGELRDGGVGALARAASAVREAVREQLEDPLGDVDRWLECYRAVPPDRFVQIGSSHRFAAYETDFGWGKPSRVELAAVFVREFVAVVSVVLDRGCMDGFEANFLSQLDGLE</sequence>
<feature type="region of interest" description="Disordered" evidence="3">
    <location>
        <begin position="1"/>
        <end position="26"/>
    </location>
</feature>
<dbReference type="Pfam" id="PF02458">
    <property type="entry name" value="Transferase"/>
    <property type="match status" value="1"/>
</dbReference>
<dbReference type="OMA" id="MDHFAAN"/>
<evidence type="ECO:0000313" key="4">
    <source>
        <dbReference type="EMBL" id="KXG19280.1"/>
    </source>
</evidence>
<accession>A0A194YH38</accession>
<keyword evidence="1" id="KW-0808">Transferase</keyword>
<gene>
    <name evidence="4" type="ORF">SORBI_3010G034700</name>
</gene>
<dbReference type="InterPro" id="IPR023213">
    <property type="entry name" value="CAT-like_dom_sf"/>
</dbReference>
<evidence type="ECO:0000256" key="3">
    <source>
        <dbReference type="SAM" id="MobiDB-lite"/>
    </source>
</evidence>
<proteinExistence type="predicted"/>
<name>A0A194YH38_SORBI</name>
<dbReference type="EMBL" id="CM000769">
    <property type="protein sequence ID" value="KXG19280.1"/>
    <property type="molecule type" value="Genomic_DNA"/>
</dbReference>
<evidence type="ECO:0000313" key="5">
    <source>
        <dbReference type="Proteomes" id="UP000000768"/>
    </source>
</evidence>
<keyword evidence="2" id="KW-0012">Acyltransferase</keyword>
<reference evidence="5" key="2">
    <citation type="journal article" date="2018" name="Plant J.">
        <title>The Sorghum bicolor reference genome: improved assembly, gene annotations, a transcriptome atlas, and signatures of genome organization.</title>
        <authorList>
            <person name="McCormick R.F."/>
            <person name="Truong S.K."/>
            <person name="Sreedasyam A."/>
            <person name="Jenkins J."/>
            <person name="Shu S."/>
            <person name="Sims D."/>
            <person name="Kennedy M."/>
            <person name="Amirebrahimi M."/>
            <person name="Weers B.D."/>
            <person name="McKinley B."/>
            <person name="Mattison A."/>
            <person name="Morishige D.T."/>
            <person name="Grimwood J."/>
            <person name="Schmutz J."/>
            <person name="Mullet J.E."/>
        </authorList>
    </citation>
    <scope>NUCLEOTIDE SEQUENCE [LARGE SCALE GENOMIC DNA]</scope>
    <source>
        <strain evidence="5">cv. BTx623</strain>
    </source>
</reference>
<dbReference type="Gramene" id="KXG19280">
    <property type="protein sequence ID" value="KXG19280"/>
    <property type="gene ID" value="SORBI_3010G034700"/>
</dbReference>
<dbReference type="Proteomes" id="UP000000768">
    <property type="component" value="Chromosome 10"/>
</dbReference>
<protein>
    <submittedName>
        <fullName evidence="4">Uncharacterized protein</fullName>
    </submittedName>
</protein>
<dbReference type="Gene3D" id="3.30.559.10">
    <property type="entry name" value="Chloramphenicol acetyltransferase-like domain"/>
    <property type="match status" value="2"/>
</dbReference>
<evidence type="ECO:0000256" key="1">
    <source>
        <dbReference type="ARBA" id="ARBA00022679"/>
    </source>
</evidence>
<reference evidence="4 5" key="1">
    <citation type="journal article" date="2009" name="Nature">
        <title>The Sorghum bicolor genome and the diversification of grasses.</title>
        <authorList>
            <person name="Paterson A.H."/>
            <person name="Bowers J.E."/>
            <person name="Bruggmann R."/>
            <person name="Dubchak I."/>
            <person name="Grimwood J."/>
            <person name="Gundlach H."/>
            <person name="Haberer G."/>
            <person name="Hellsten U."/>
            <person name="Mitros T."/>
            <person name="Poliakov A."/>
            <person name="Schmutz J."/>
            <person name="Spannagl M."/>
            <person name="Tang H."/>
            <person name="Wang X."/>
            <person name="Wicker T."/>
            <person name="Bharti A.K."/>
            <person name="Chapman J."/>
            <person name="Feltus F.A."/>
            <person name="Gowik U."/>
            <person name="Grigoriev I.V."/>
            <person name="Lyons E."/>
            <person name="Maher C.A."/>
            <person name="Martis M."/>
            <person name="Narechania A."/>
            <person name="Otillar R.P."/>
            <person name="Penning B.W."/>
            <person name="Salamov A.A."/>
            <person name="Wang Y."/>
            <person name="Zhang L."/>
            <person name="Carpita N.C."/>
            <person name="Freeling M."/>
            <person name="Gingle A.R."/>
            <person name="Hash C.T."/>
            <person name="Keller B."/>
            <person name="Klein P."/>
            <person name="Kresovich S."/>
            <person name="McCann M.C."/>
            <person name="Ming R."/>
            <person name="Peterson D.G."/>
            <person name="Mehboob-ur-Rahman"/>
            <person name="Ware D."/>
            <person name="Westhoff P."/>
            <person name="Mayer K.F."/>
            <person name="Messing J."/>
            <person name="Rokhsar D.S."/>
        </authorList>
    </citation>
    <scope>NUCLEOTIDE SEQUENCE [LARGE SCALE GENOMIC DNA]</scope>
    <source>
        <strain evidence="5">cv. BTx623</strain>
    </source>
</reference>
<organism evidence="4 5">
    <name type="scientific">Sorghum bicolor</name>
    <name type="common">Sorghum</name>
    <name type="synonym">Sorghum vulgare</name>
    <dbReference type="NCBI Taxonomy" id="4558"/>
    <lineage>
        <taxon>Eukaryota</taxon>
        <taxon>Viridiplantae</taxon>
        <taxon>Streptophyta</taxon>
        <taxon>Embryophyta</taxon>
        <taxon>Tracheophyta</taxon>
        <taxon>Spermatophyta</taxon>
        <taxon>Magnoliopsida</taxon>
        <taxon>Liliopsida</taxon>
        <taxon>Poales</taxon>
        <taxon>Poaceae</taxon>
        <taxon>PACMAD clade</taxon>
        <taxon>Panicoideae</taxon>
        <taxon>Andropogonodae</taxon>
        <taxon>Andropogoneae</taxon>
        <taxon>Sorghinae</taxon>
        <taxon>Sorghum</taxon>
    </lineage>
</organism>
<dbReference type="SUPFAM" id="SSF52777">
    <property type="entry name" value="CoA-dependent acyltransferases"/>
    <property type="match status" value="1"/>
</dbReference>
<dbReference type="InterPro" id="IPR051504">
    <property type="entry name" value="Plant_metabolite_acyltrans"/>
</dbReference>
<feature type="region of interest" description="Disordered" evidence="3">
    <location>
        <begin position="267"/>
        <end position="289"/>
    </location>
</feature>
<keyword evidence="5" id="KW-1185">Reference proteome</keyword>